<feature type="domain" description="Luciferase-like" evidence="7">
    <location>
        <begin position="36"/>
        <end position="373"/>
    </location>
</feature>
<feature type="binding site" evidence="6">
    <location>
        <position position="93"/>
    </location>
    <ligand>
        <name>FMN</name>
        <dbReference type="ChEBI" id="CHEBI:58210"/>
    </ligand>
</feature>
<evidence type="ECO:0000256" key="6">
    <source>
        <dbReference type="PIRSR" id="PIRSR000337-1"/>
    </source>
</evidence>
<dbReference type="InterPro" id="IPR036661">
    <property type="entry name" value="Luciferase-like_sf"/>
</dbReference>
<dbReference type="PIRSF" id="PIRSF000337">
    <property type="entry name" value="NTA_MOA"/>
    <property type="match status" value="1"/>
</dbReference>
<evidence type="ECO:0000256" key="5">
    <source>
        <dbReference type="ARBA" id="ARBA00033748"/>
    </source>
</evidence>
<evidence type="ECO:0000313" key="8">
    <source>
        <dbReference type="EMBL" id="MBB4632576.1"/>
    </source>
</evidence>
<protein>
    <submittedName>
        <fullName evidence="8">FMN-dependent oxidoreductase (Nitrilotriacetate monooxygenase family)</fullName>
    </submittedName>
</protein>
<dbReference type="InterPro" id="IPR051260">
    <property type="entry name" value="Diverse_substr_monoxygenases"/>
</dbReference>
<evidence type="ECO:0000313" key="9">
    <source>
        <dbReference type="Proteomes" id="UP000566324"/>
    </source>
</evidence>
<comment type="similarity">
    <text evidence="5">Belongs to the NtaA/SnaA/DszA monooxygenase family.</text>
</comment>
<dbReference type="RefSeq" id="WP_184069384.1">
    <property type="nucleotide sequence ID" value="NZ_JACHNZ010000023.1"/>
</dbReference>
<evidence type="ECO:0000256" key="4">
    <source>
        <dbReference type="ARBA" id="ARBA00023033"/>
    </source>
</evidence>
<comment type="caution">
    <text evidence="8">The sequence shown here is derived from an EMBL/GenBank/DDBJ whole genome shotgun (WGS) entry which is preliminary data.</text>
</comment>
<dbReference type="GO" id="GO:0016705">
    <property type="term" value="F:oxidoreductase activity, acting on paired donors, with incorporation or reduction of molecular oxygen"/>
    <property type="evidence" value="ECO:0007669"/>
    <property type="project" value="InterPro"/>
</dbReference>
<dbReference type="PANTHER" id="PTHR30011:SF16">
    <property type="entry name" value="C2H2 FINGER DOMAIN TRANSCRIPTION FACTOR (EUROFUNG)-RELATED"/>
    <property type="match status" value="1"/>
</dbReference>
<dbReference type="AlphaFoldDB" id="A0A7W7B238"/>
<dbReference type="InterPro" id="IPR011251">
    <property type="entry name" value="Luciferase-like_dom"/>
</dbReference>
<dbReference type="GO" id="GO:0004497">
    <property type="term" value="F:monooxygenase activity"/>
    <property type="evidence" value="ECO:0007669"/>
    <property type="project" value="UniProtKB-KW"/>
</dbReference>
<dbReference type="PANTHER" id="PTHR30011">
    <property type="entry name" value="ALKANESULFONATE MONOOXYGENASE-RELATED"/>
    <property type="match status" value="1"/>
</dbReference>
<keyword evidence="3" id="KW-0560">Oxidoreductase</keyword>
<evidence type="ECO:0000256" key="2">
    <source>
        <dbReference type="ARBA" id="ARBA00022643"/>
    </source>
</evidence>
<evidence type="ECO:0000256" key="1">
    <source>
        <dbReference type="ARBA" id="ARBA00022630"/>
    </source>
</evidence>
<dbReference type="EMBL" id="JACHNZ010000023">
    <property type="protein sequence ID" value="MBB4632576.1"/>
    <property type="molecule type" value="Genomic_DNA"/>
</dbReference>
<gene>
    <name evidence="8" type="ORF">GGQ98_002202</name>
</gene>
<feature type="binding site" evidence="6">
    <location>
        <position position="147"/>
    </location>
    <ligand>
        <name>FMN</name>
        <dbReference type="ChEBI" id="CHEBI:58210"/>
    </ligand>
</feature>
<dbReference type="Proteomes" id="UP000566324">
    <property type="component" value="Unassembled WGS sequence"/>
</dbReference>
<keyword evidence="2 6" id="KW-0288">FMN</keyword>
<dbReference type="InterPro" id="IPR016215">
    <property type="entry name" value="NTA_MOA"/>
</dbReference>
<evidence type="ECO:0000259" key="7">
    <source>
        <dbReference type="Pfam" id="PF00296"/>
    </source>
</evidence>
<feature type="binding site" evidence="6">
    <location>
        <position position="53"/>
    </location>
    <ligand>
        <name>FMN</name>
        <dbReference type="ChEBI" id="CHEBI:58210"/>
    </ligand>
</feature>
<dbReference type="NCBIfam" id="TIGR03860">
    <property type="entry name" value="FMN_nitrolo"/>
    <property type="match status" value="1"/>
</dbReference>
<dbReference type="Pfam" id="PF00296">
    <property type="entry name" value="Bac_luciferase"/>
    <property type="match status" value="1"/>
</dbReference>
<keyword evidence="9" id="KW-1185">Reference proteome</keyword>
<proteinExistence type="inferred from homology"/>
<name>A0A7W7B238_9SPHN</name>
<reference evidence="8 9" key="1">
    <citation type="submission" date="2020-08" db="EMBL/GenBank/DDBJ databases">
        <title>Genomic Encyclopedia of Type Strains, Phase IV (KMG-IV): sequencing the most valuable type-strain genomes for metagenomic binning, comparative biology and taxonomic classification.</title>
        <authorList>
            <person name="Goeker M."/>
        </authorList>
    </citation>
    <scope>NUCLEOTIDE SEQUENCE [LARGE SCALE GENOMIC DNA]</scope>
    <source>
        <strain evidence="8 9">DSM 17328</strain>
    </source>
</reference>
<keyword evidence="1 6" id="KW-0285">Flavoprotein</keyword>
<accession>A0A7W7B238</accession>
<dbReference type="SUPFAM" id="SSF51679">
    <property type="entry name" value="Bacterial luciferase-like"/>
    <property type="match status" value="1"/>
</dbReference>
<keyword evidence="4 8" id="KW-0503">Monooxygenase</keyword>
<evidence type="ECO:0000256" key="3">
    <source>
        <dbReference type="ARBA" id="ARBA00023002"/>
    </source>
</evidence>
<dbReference type="Gene3D" id="3.20.20.30">
    <property type="entry name" value="Luciferase-like domain"/>
    <property type="match status" value="1"/>
</dbReference>
<dbReference type="CDD" id="cd01095">
    <property type="entry name" value="Nitrilotriacetate_monoxgenase"/>
    <property type="match status" value="1"/>
</dbReference>
<feature type="binding site" evidence="6">
    <location>
        <position position="217"/>
    </location>
    <ligand>
        <name>FMN</name>
        <dbReference type="ChEBI" id="CHEBI:58210"/>
    </ligand>
</feature>
<sequence>MKKMHLVGLNHSGPLVGGWRHPEAHADYLDPACWDRVARTLENGRFDAIFFADAQTFYNEQMTRKGGDVYLLDPVPLAMSVARATEKLGIGITISTSLFEPFGIARALGTLDVLSGGRIAWNVVTSVSDQEAHRYGMPGLLPKNERYDRADEVIEACMQLWDSFPPDALVADKKRGLFIDPDKLVHLTYEGKHVKTEGPLTVPPSPQGRPVIMQAGSSERGRQFAARWAEILFTYQHSLANMQAFYKDMHGRMAAFGRPANACAILPSFQPIVGETRSIAKEKQAYLYSLVDDDVALARTSMSIGFDLTKLKPGMSLGDLSAEGGSSGAMDILKIAAAGENLSIVEAARRYACNALCPEIVGTAEDIADWMGGIFRADGCDGFVVMSTTSPSAMETFTRSVVPILQERGLFRTEYEGNTLRSHLNES</sequence>
<organism evidence="8 9">
    <name type="scientific">Sphingosinicella soli</name>
    <dbReference type="NCBI Taxonomy" id="333708"/>
    <lineage>
        <taxon>Bacteria</taxon>
        <taxon>Pseudomonadati</taxon>
        <taxon>Pseudomonadota</taxon>
        <taxon>Alphaproteobacteria</taxon>
        <taxon>Sphingomonadales</taxon>
        <taxon>Sphingosinicellaceae</taxon>
        <taxon>Sphingosinicella</taxon>
    </lineage>
</organism>
<feature type="binding site" evidence="6">
    <location>
        <position position="218"/>
    </location>
    <ligand>
        <name>FMN</name>
        <dbReference type="ChEBI" id="CHEBI:58210"/>
    </ligand>
</feature>